<proteinExistence type="predicted"/>
<gene>
    <name evidence="1" type="ORF">CGS49_06050</name>
</gene>
<evidence type="ECO:0000313" key="2">
    <source>
        <dbReference type="Proteomes" id="UP000220959"/>
    </source>
</evidence>
<keyword evidence="2" id="KW-1185">Reference proteome</keyword>
<accession>A0ACC9D0S4</accession>
<name>A0ACC9D0S4_9FIRM</name>
<dbReference type="Proteomes" id="UP000220959">
    <property type="component" value="Unassembled WGS sequence"/>
</dbReference>
<sequence length="377" mass="41721">MKREKKAKQDHGTVFSTLCMVLFGAALGIFAGKDLFEIVEGVSFGEYLLHVAWLIVMMTAVFYLQTILHEGGHLVCGLLTGYRFVSFRIGSWMVQRENGRLRFHRYTLAGTAGQCLLAPPELTNGKMPYKLYNLGGVLANLLAAALAGLLVVPCRNVWDAKVLFEMLCVVGLGTALTNGIPLRVQGVANDGANARDLGKDPAALRAFWVQLSMNARQAEGVPLREMPEEWFALPDGGLDNIMLASQAVLHANRLMSEQRFAETAQCIDALLQGDTAILSLHRKLLLCDRLTCALLTGEDAAPWLVRWNSKEMKAFRKQMRSFLSVQRTEYLAALLAERDAAKAEVFHRKFEQRAKTYPYAAEAADERALVELGAQMA</sequence>
<dbReference type="EMBL" id="NMTR01000014">
    <property type="protein sequence ID" value="PDX61556.1"/>
    <property type="molecule type" value="Genomic_DNA"/>
</dbReference>
<comment type="caution">
    <text evidence="1">The sequence shown here is derived from an EMBL/GenBank/DDBJ whole genome shotgun (WGS) entry which is preliminary data.</text>
</comment>
<reference evidence="1 2" key="1">
    <citation type="journal article" date="2017" name="Front. Microbiol.">
        <title>New Insights into the Diversity of the Genus Faecalibacterium.</title>
        <authorList>
            <person name="Benevides L."/>
            <person name="Burman S."/>
            <person name="Martin R."/>
            <person name="Robert V."/>
            <person name="Thomas M."/>
            <person name="Miquel S."/>
            <person name="Chain F."/>
            <person name="Sokol H."/>
            <person name="Bermudez-Humaran L.G."/>
            <person name="Morrison M."/>
            <person name="Langella P."/>
            <person name="Azevedo V.A."/>
            <person name="Chatel J.M."/>
            <person name="Soares S."/>
        </authorList>
    </citation>
    <scope>NUCLEOTIDE SEQUENCE [LARGE SCALE GENOMIC DNA]</scope>
    <source>
        <strain evidence="2">CNCM I-4541</strain>
    </source>
</reference>
<protein>
    <submittedName>
        <fullName evidence="1">Uncharacterized protein</fullName>
    </submittedName>
</protein>
<organism evidence="1 2">
    <name type="scientific">Faecalibacterium langellae</name>
    <dbReference type="NCBI Taxonomy" id="3435293"/>
    <lineage>
        <taxon>Bacteria</taxon>
        <taxon>Bacillati</taxon>
        <taxon>Bacillota</taxon>
        <taxon>Clostridia</taxon>
        <taxon>Eubacteriales</taxon>
        <taxon>Oscillospiraceae</taxon>
        <taxon>Faecalibacterium</taxon>
    </lineage>
</organism>
<evidence type="ECO:0000313" key="1">
    <source>
        <dbReference type="EMBL" id="PDX61556.1"/>
    </source>
</evidence>